<name>A0A9X1WAN4_9VIBR</name>
<keyword evidence="3" id="KW-1185">Reference proteome</keyword>
<evidence type="ECO:0000313" key="2">
    <source>
        <dbReference type="EMBL" id="MCJ2377088.1"/>
    </source>
</evidence>
<dbReference type="EMBL" id="JAJNNZ010000006">
    <property type="protein sequence ID" value="MCJ2377088.1"/>
    <property type="molecule type" value="Genomic_DNA"/>
</dbReference>
<dbReference type="AlphaFoldDB" id="A0A9X1WAN4"/>
<comment type="caution">
    <text evidence="2">The sequence shown here is derived from an EMBL/GenBank/DDBJ whole genome shotgun (WGS) entry which is preliminary data.</text>
</comment>
<dbReference type="GO" id="GO:0003677">
    <property type="term" value="F:DNA binding"/>
    <property type="evidence" value="ECO:0007669"/>
    <property type="project" value="InterPro"/>
</dbReference>
<reference evidence="2" key="1">
    <citation type="submission" date="2021-11" db="EMBL/GenBank/DDBJ databases">
        <title>Vibrio ZSDE26 sp. nov. and Vibrio ZSDZ34 sp. nov., isolated from coastal seawater in Qingdao.</title>
        <authorList>
            <person name="Zhang P."/>
        </authorList>
    </citation>
    <scope>NUCLEOTIDE SEQUENCE</scope>
    <source>
        <strain evidence="2">ZSDZ34</strain>
    </source>
</reference>
<dbReference type="SUPFAM" id="SSF47413">
    <property type="entry name" value="lambda repressor-like DNA-binding domains"/>
    <property type="match status" value="1"/>
</dbReference>
<dbReference type="InterPro" id="IPR001387">
    <property type="entry name" value="Cro/C1-type_HTH"/>
</dbReference>
<accession>A0A9X1WAN4</accession>
<evidence type="ECO:0000313" key="3">
    <source>
        <dbReference type="Proteomes" id="UP001139488"/>
    </source>
</evidence>
<dbReference type="Gene3D" id="1.10.260.40">
    <property type="entry name" value="lambda repressor-like DNA-binding domains"/>
    <property type="match status" value="1"/>
</dbReference>
<proteinExistence type="predicted"/>
<dbReference type="PROSITE" id="PS50943">
    <property type="entry name" value="HTH_CROC1"/>
    <property type="match status" value="1"/>
</dbReference>
<sequence length="214" mass="23962">MDEGYQERITFLLKSTQCTTGELAHAIGKGKATISRYLSKGNNRTYPTIEDLVKIAAFFDVQPHWLCFGIGDQATPAEALNQATKNDASLIKVYRRNDVPDLIESGTATSHVKVPVPCEYSDCFGVFYPISSTVTYKWDCIAIVNRKESWNNDDIVLARLPGNPIPDFFTLVKVGTTIHVWYGDDTSKNAIEHVDDDNIEIIGVVSWGTWKKRN</sequence>
<dbReference type="Pfam" id="PF01381">
    <property type="entry name" value="HTH_3"/>
    <property type="match status" value="1"/>
</dbReference>
<dbReference type="RefSeq" id="WP_244357025.1">
    <property type="nucleotide sequence ID" value="NZ_JAJNNZ010000006.1"/>
</dbReference>
<evidence type="ECO:0000259" key="1">
    <source>
        <dbReference type="PROSITE" id="PS50943"/>
    </source>
</evidence>
<dbReference type="InterPro" id="IPR010982">
    <property type="entry name" value="Lambda_DNA-bd_dom_sf"/>
</dbReference>
<protein>
    <submittedName>
        <fullName evidence="2">Helix-turn-helix domain-containing protein</fullName>
    </submittedName>
</protein>
<organism evidence="2 3">
    <name type="scientific">Vibrio gelatinilyticus</name>
    <dbReference type="NCBI Taxonomy" id="2893468"/>
    <lineage>
        <taxon>Bacteria</taxon>
        <taxon>Pseudomonadati</taxon>
        <taxon>Pseudomonadota</taxon>
        <taxon>Gammaproteobacteria</taxon>
        <taxon>Vibrionales</taxon>
        <taxon>Vibrionaceae</taxon>
        <taxon>Vibrio</taxon>
    </lineage>
</organism>
<feature type="domain" description="HTH cro/C1-type" evidence="1">
    <location>
        <begin position="22"/>
        <end position="66"/>
    </location>
</feature>
<dbReference type="Proteomes" id="UP001139488">
    <property type="component" value="Unassembled WGS sequence"/>
</dbReference>
<dbReference type="SMART" id="SM00530">
    <property type="entry name" value="HTH_XRE"/>
    <property type="match status" value="1"/>
</dbReference>
<gene>
    <name evidence="2" type="ORF">LNL84_09635</name>
</gene>
<dbReference type="CDD" id="cd00093">
    <property type="entry name" value="HTH_XRE"/>
    <property type="match status" value="1"/>
</dbReference>